<evidence type="ECO:0000313" key="3">
    <source>
        <dbReference type="Proteomes" id="UP000050320"/>
    </source>
</evidence>
<protein>
    <submittedName>
        <fullName evidence="2">Transposase</fullName>
    </submittedName>
</protein>
<feature type="non-terminal residue" evidence="2">
    <location>
        <position position="205"/>
    </location>
</feature>
<keyword evidence="3" id="KW-1185">Reference proteome</keyword>
<feature type="domain" description="Transposase IS4-like" evidence="1">
    <location>
        <begin position="38"/>
        <end position="203"/>
    </location>
</feature>
<evidence type="ECO:0000259" key="1">
    <source>
        <dbReference type="Pfam" id="PF01609"/>
    </source>
</evidence>
<dbReference type="GO" id="GO:0004803">
    <property type="term" value="F:transposase activity"/>
    <property type="evidence" value="ECO:0007669"/>
    <property type="project" value="InterPro"/>
</dbReference>
<gene>
    <name evidence="2" type="ORF">AOG54_09255</name>
</gene>
<proteinExistence type="predicted"/>
<dbReference type="Pfam" id="PF01609">
    <property type="entry name" value="DDE_Tnp_1"/>
    <property type="match status" value="1"/>
</dbReference>
<sequence length="205" mass="24295">MHNLSKIFKFPKISFTSIYRRIRKIIPEIENDNNNVLAAIDSSGFKITLRGDYLENKWHRKRKGWLKLHAIININNFNIIDYSITNEHNNDAKEGIKIIKRIKNKIKKLYGDKGYDSKAIYNELEDKAIIPPRKNAVTLSKGSIYRAKITRFIRRFSEGSWKINNNYRLRWNVEIYFSGIKRLFGETIRAVKPENIVQEMMLKVY</sequence>
<accession>A0A0Q0VTZ6</accession>
<comment type="caution">
    <text evidence="2">The sequence shown here is derived from an EMBL/GenBank/DDBJ whole genome shotgun (WGS) entry which is preliminary data.</text>
</comment>
<dbReference type="GO" id="GO:0006313">
    <property type="term" value="P:DNA transposition"/>
    <property type="evidence" value="ECO:0007669"/>
    <property type="project" value="InterPro"/>
</dbReference>
<organism evidence="2 3">
    <name type="scientific">Acidiplasma aeolicum</name>
    <dbReference type="NCBI Taxonomy" id="507754"/>
    <lineage>
        <taxon>Archaea</taxon>
        <taxon>Methanobacteriati</taxon>
        <taxon>Thermoplasmatota</taxon>
        <taxon>Thermoplasmata</taxon>
        <taxon>Thermoplasmatales</taxon>
        <taxon>Ferroplasmaceae</taxon>
        <taxon>Acidiplasma</taxon>
    </lineage>
</organism>
<name>A0A0Q0VTZ6_9ARCH</name>
<dbReference type="EMBL" id="LKBG01000176">
    <property type="protein sequence ID" value="KQB35078.1"/>
    <property type="molecule type" value="Genomic_DNA"/>
</dbReference>
<dbReference type="InterPro" id="IPR053520">
    <property type="entry name" value="Transposase_Tn903"/>
</dbReference>
<dbReference type="InterPro" id="IPR053172">
    <property type="entry name" value="Tn903_transposase"/>
</dbReference>
<dbReference type="InterPro" id="IPR002559">
    <property type="entry name" value="Transposase_11"/>
</dbReference>
<reference evidence="2 3" key="1">
    <citation type="submission" date="2015-09" db="EMBL/GenBank/DDBJ databases">
        <title>Heavy metals and arsenic resistance mechanisms in polyextremophilic archaea of the family Ferroplasmaceae.</title>
        <authorList>
            <person name="Bulaev A.G."/>
            <person name="Kanygina A.V."/>
        </authorList>
    </citation>
    <scope>NUCLEOTIDE SEQUENCE [LARGE SCALE GENOMIC DNA]</scope>
    <source>
        <strain evidence="2 3">VT</strain>
    </source>
</reference>
<evidence type="ECO:0000313" key="2">
    <source>
        <dbReference type="EMBL" id="KQB35078.1"/>
    </source>
</evidence>
<dbReference type="PANTHER" id="PTHR34631:SF3">
    <property type="entry name" value="ISSOD12 TRANSPOSASE TNPA_ISSOD12"/>
    <property type="match status" value="1"/>
</dbReference>
<dbReference type="GO" id="GO:0003677">
    <property type="term" value="F:DNA binding"/>
    <property type="evidence" value="ECO:0007669"/>
    <property type="project" value="InterPro"/>
</dbReference>
<dbReference type="NCBIfam" id="NF033579">
    <property type="entry name" value="transpos_IS5_2"/>
    <property type="match status" value="1"/>
</dbReference>
<dbReference type="AlphaFoldDB" id="A0A0Q0VTZ6"/>
<dbReference type="PANTHER" id="PTHR34631">
    <property type="match status" value="1"/>
</dbReference>
<dbReference type="Proteomes" id="UP000050320">
    <property type="component" value="Unassembled WGS sequence"/>
</dbReference>